<feature type="compositionally biased region" description="Basic and acidic residues" evidence="1">
    <location>
        <begin position="368"/>
        <end position="378"/>
    </location>
</feature>
<proteinExistence type="predicted"/>
<dbReference type="PANTHER" id="PTHR34117:SF1">
    <property type="entry name" value="STYLE CELL-CYCLE INHIBITOR 1"/>
    <property type="match status" value="1"/>
</dbReference>
<feature type="compositionally biased region" description="Basic and acidic residues" evidence="1">
    <location>
        <begin position="322"/>
        <end position="359"/>
    </location>
</feature>
<protein>
    <submittedName>
        <fullName evidence="2">Uncharacterized protein</fullName>
    </submittedName>
</protein>
<accession>A0A439DHW5</accession>
<dbReference type="InterPro" id="IPR044688">
    <property type="entry name" value="SCI-1-like"/>
</dbReference>
<comment type="caution">
    <text evidence="2">The sequence shown here is derived from an EMBL/GenBank/DDBJ whole genome shotgun (WGS) entry which is preliminary data.</text>
</comment>
<dbReference type="Proteomes" id="UP000286045">
    <property type="component" value="Unassembled WGS sequence"/>
</dbReference>
<feature type="compositionally biased region" description="Basic residues" evidence="1">
    <location>
        <begin position="115"/>
        <end position="153"/>
    </location>
</feature>
<feature type="compositionally biased region" description="Polar residues" evidence="1">
    <location>
        <begin position="299"/>
        <end position="310"/>
    </location>
</feature>
<evidence type="ECO:0000256" key="1">
    <source>
        <dbReference type="SAM" id="MobiDB-lite"/>
    </source>
</evidence>
<dbReference type="PANTHER" id="PTHR34117">
    <property type="entry name" value="STYLE CELL-CYCLE INHIBITOR 1"/>
    <property type="match status" value="1"/>
</dbReference>
<evidence type="ECO:0000313" key="3">
    <source>
        <dbReference type="Proteomes" id="UP000286045"/>
    </source>
</evidence>
<gene>
    <name evidence="2" type="ORF">EKO27_g1164</name>
</gene>
<dbReference type="AlphaFoldDB" id="A0A439DHW5"/>
<dbReference type="EMBL" id="RYZI01000016">
    <property type="protein sequence ID" value="RWA13991.1"/>
    <property type="molecule type" value="Genomic_DNA"/>
</dbReference>
<reference evidence="2 3" key="1">
    <citation type="submission" date="2018-12" db="EMBL/GenBank/DDBJ databases">
        <title>Draft genome sequence of Xylaria grammica IHI A82.</title>
        <authorList>
            <person name="Buettner E."/>
            <person name="Kellner H."/>
        </authorList>
    </citation>
    <scope>NUCLEOTIDE SEQUENCE [LARGE SCALE GENOMIC DNA]</scope>
    <source>
        <strain evidence="2 3">IHI A82</strain>
    </source>
</reference>
<feature type="compositionally biased region" description="Basic and acidic residues" evidence="1">
    <location>
        <begin position="34"/>
        <end position="67"/>
    </location>
</feature>
<evidence type="ECO:0000313" key="2">
    <source>
        <dbReference type="EMBL" id="RWA13991.1"/>
    </source>
</evidence>
<feature type="compositionally biased region" description="Low complexity" evidence="1">
    <location>
        <begin position="379"/>
        <end position="390"/>
    </location>
</feature>
<keyword evidence="3" id="KW-1185">Reference proteome</keyword>
<sequence length="467" mass="54199">MPASTPYSPLSKFHNIPNASLFSNGPKIEAMDGPTHDSRADPSRSERKRLDEHHGVDEQRLRRHSNEYGDDTYIRRRRSQSPHRSEHLDRLDYRRVGDMNRARHHEDARDDRYKTGHRNSTGHHTGSRSRSPTHHRHNTHRRRDSSHRHRPYHKSVASRQDRTPELLYGARPLSRSADFDTFRPLFARYLDIQKQIDIATIDEREVRGRWKSFVSKWNTCELAEGWYRPGMLEDAMDDFRAADDESEGNGWHASSARRNEIPGGKAGADLQPQDTDRKEEDSDDDDDDYGPTLPALGRTTRSPNPPSQTKHGPGIPSLSDLTLRRELDVSDRDDARALLRQERKADRTLQKERLEELAPRADAGTQARRLEKRREARDASASFANAKSSNEMPDVADADLMGGDGGGLEEYKRLKRESERKKTEREVRREEIWRAKKEEREERAREYREREAHTVEMLREIAKSRFG</sequence>
<dbReference type="STRING" id="363999.A0A439DHW5"/>
<feature type="region of interest" description="Disordered" evidence="1">
    <location>
        <begin position="242"/>
        <end position="429"/>
    </location>
</feature>
<feature type="region of interest" description="Disordered" evidence="1">
    <location>
        <begin position="1"/>
        <end position="161"/>
    </location>
</feature>
<feature type="compositionally biased region" description="Basic and acidic residues" evidence="1">
    <location>
        <begin position="83"/>
        <end position="114"/>
    </location>
</feature>
<name>A0A439DHW5_9PEZI</name>
<organism evidence="2 3">
    <name type="scientific">Xylaria grammica</name>
    <dbReference type="NCBI Taxonomy" id="363999"/>
    <lineage>
        <taxon>Eukaryota</taxon>
        <taxon>Fungi</taxon>
        <taxon>Dikarya</taxon>
        <taxon>Ascomycota</taxon>
        <taxon>Pezizomycotina</taxon>
        <taxon>Sordariomycetes</taxon>
        <taxon>Xylariomycetidae</taxon>
        <taxon>Xylariales</taxon>
        <taxon>Xylariaceae</taxon>
        <taxon>Xylaria</taxon>
    </lineage>
</organism>
<feature type="compositionally biased region" description="Basic and acidic residues" evidence="1">
    <location>
        <begin position="409"/>
        <end position="429"/>
    </location>
</feature>